<proteinExistence type="predicted"/>
<evidence type="ECO:0000313" key="2">
    <source>
        <dbReference type="Proteomes" id="UP000298652"/>
    </source>
</evidence>
<gene>
    <name evidence="1" type="ORF">SEVIR_9G401050v2</name>
</gene>
<sequence length="75" mass="8544">MGRLSPRVRRHWMTTRLWPSGIKANQPVLLLLLLCHRYRRDRLKPALKPALTRAPGVGLKESSYARERAQTGGAL</sequence>
<dbReference type="Proteomes" id="UP000298652">
    <property type="component" value="Chromosome 9"/>
</dbReference>
<organism evidence="1 2">
    <name type="scientific">Setaria viridis</name>
    <name type="common">Green bristlegrass</name>
    <name type="synonym">Setaria italica subsp. viridis</name>
    <dbReference type="NCBI Taxonomy" id="4556"/>
    <lineage>
        <taxon>Eukaryota</taxon>
        <taxon>Viridiplantae</taxon>
        <taxon>Streptophyta</taxon>
        <taxon>Embryophyta</taxon>
        <taxon>Tracheophyta</taxon>
        <taxon>Spermatophyta</taxon>
        <taxon>Magnoliopsida</taxon>
        <taxon>Liliopsida</taxon>
        <taxon>Poales</taxon>
        <taxon>Poaceae</taxon>
        <taxon>PACMAD clade</taxon>
        <taxon>Panicoideae</taxon>
        <taxon>Panicodae</taxon>
        <taxon>Paniceae</taxon>
        <taxon>Cenchrinae</taxon>
        <taxon>Setaria</taxon>
    </lineage>
</organism>
<evidence type="ECO:0000313" key="1">
    <source>
        <dbReference type="EMBL" id="TKV96002.1"/>
    </source>
</evidence>
<accession>A0A4U6T789</accession>
<keyword evidence="2" id="KW-1185">Reference proteome</keyword>
<dbReference type="AlphaFoldDB" id="A0A4U6T789"/>
<protein>
    <submittedName>
        <fullName evidence="1">Uncharacterized protein</fullName>
    </submittedName>
</protein>
<dbReference type="EMBL" id="CM016560">
    <property type="protein sequence ID" value="TKV96002.1"/>
    <property type="molecule type" value="Genomic_DNA"/>
</dbReference>
<name>A0A4U6T789_SETVI</name>
<reference evidence="1" key="1">
    <citation type="submission" date="2019-03" db="EMBL/GenBank/DDBJ databases">
        <title>WGS assembly of Setaria viridis.</title>
        <authorList>
            <person name="Huang P."/>
            <person name="Jenkins J."/>
            <person name="Grimwood J."/>
            <person name="Barry K."/>
            <person name="Healey A."/>
            <person name="Mamidi S."/>
            <person name="Sreedasyam A."/>
            <person name="Shu S."/>
            <person name="Feldman M."/>
            <person name="Wu J."/>
            <person name="Yu Y."/>
            <person name="Chen C."/>
            <person name="Johnson J."/>
            <person name="Rokhsar D."/>
            <person name="Baxter I."/>
            <person name="Schmutz J."/>
            <person name="Brutnell T."/>
            <person name="Kellogg E."/>
        </authorList>
    </citation>
    <scope>NUCLEOTIDE SEQUENCE [LARGE SCALE GENOMIC DNA]</scope>
</reference>
<dbReference type="Gramene" id="TKV96002">
    <property type="protein sequence ID" value="TKV96002"/>
    <property type="gene ID" value="SEVIR_9G401050v2"/>
</dbReference>